<protein>
    <submittedName>
        <fullName evidence="2">Uncharacterized protein</fullName>
    </submittedName>
</protein>
<sequence length="113" mass="12403">MVSPDSTVGNDRELSEDDKKSGYTLEPKFGVQFRVDNLDRIHPDDLPDYLELAGRYSALFSRFDNVMETAKDFLSNTVTENPLAVMGDTAISAAMVLQNSINPFGVSKGPSNV</sequence>
<name>A0A645BR65_9ZZZZ</name>
<proteinExistence type="predicted"/>
<feature type="compositionally biased region" description="Basic and acidic residues" evidence="1">
    <location>
        <begin position="10"/>
        <end position="21"/>
    </location>
</feature>
<dbReference type="AlphaFoldDB" id="A0A645BR65"/>
<organism evidence="2">
    <name type="scientific">bioreactor metagenome</name>
    <dbReference type="NCBI Taxonomy" id="1076179"/>
    <lineage>
        <taxon>unclassified sequences</taxon>
        <taxon>metagenomes</taxon>
        <taxon>ecological metagenomes</taxon>
    </lineage>
</organism>
<dbReference type="EMBL" id="VSSQ01021966">
    <property type="protein sequence ID" value="MPM67930.1"/>
    <property type="molecule type" value="Genomic_DNA"/>
</dbReference>
<comment type="caution">
    <text evidence="2">The sequence shown here is derived from an EMBL/GenBank/DDBJ whole genome shotgun (WGS) entry which is preliminary data.</text>
</comment>
<gene>
    <name evidence="2" type="ORF">SDC9_114855</name>
</gene>
<evidence type="ECO:0000313" key="2">
    <source>
        <dbReference type="EMBL" id="MPM67930.1"/>
    </source>
</evidence>
<reference evidence="2" key="1">
    <citation type="submission" date="2019-08" db="EMBL/GenBank/DDBJ databases">
        <authorList>
            <person name="Kucharzyk K."/>
            <person name="Murdoch R.W."/>
            <person name="Higgins S."/>
            <person name="Loffler F."/>
        </authorList>
    </citation>
    <scope>NUCLEOTIDE SEQUENCE</scope>
</reference>
<feature type="region of interest" description="Disordered" evidence="1">
    <location>
        <begin position="1"/>
        <end position="23"/>
    </location>
</feature>
<accession>A0A645BR65</accession>
<evidence type="ECO:0000256" key="1">
    <source>
        <dbReference type="SAM" id="MobiDB-lite"/>
    </source>
</evidence>